<dbReference type="AlphaFoldDB" id="A0A7U7GCE6"/>
<feature type="domain" description="H repeat-associated protein N-terminal" evidence="1">
    <location>
        <begin position="11"/>
        <end position="81"/>
    </location>
</feature>
<proteinExistence type="predicted"/>
<evidence type="ECO:0000313" key="2">
    <source>
        <dbReference type="EMBL" id="CDH45493.1"/>
    </source>
</evidence>
<dbReference type="InterPro" id="IPR032806">
    <property type="entry name" value="YbfD_N"/>
</dbReference>
<gene>
    <name evidence="2" type="ORF">BN874_2480002</name>
</gene>
<keyword evidence="3" id="KW-1185">Reference proteome</keyword>
<comment type="caution">
    <text evidence="2">The sequence shown here is derived from an EMBL/GenBank/DDBJ whole genome shotgun (WGS) entry which is preliminary data.</text>
</comment>
<organism evidence="2 3">
    <name type="scientific">Candidatus Contendobacter odensis Run_B_J11</name>
    <dbReference type="NCBI Taxonomy" id="1400861"/>
    <lineage>
        <taxon>Bacteria</taxon>
        <taxon>Pseudomonadati</taxon>
        <taxon>Pseudomonadota</taxon>
        <taxon>Gammaproteobacteria</taxon>
        <taxon>Candidatus Competibacteraceae</taxon>
        <taxon>Candidatus Contendibacter</taxon>
    </lineage>
</organism>
<evidence type="ECO:0000313" key="3">
    <source>
        <dbReference type="Proteomes" id="UP000019184"/>
    </source>
</evidence>
<name>A0A7U7GCE6_9GAMM</name>
<dbReference type="EMBL" id="CBTK010000166">
    <property type="protein sequence ID" value="CDH45493.1"/>
    <property type="molecule type" value="Genomic_DNA"/>
</dbReference>
<dbReference type="InterPro" id="IPR051698">
    <property type="entry name" value="Transposase_11-like"/>
</dbReference>
<protein>
    <recommendedName>
        <fullName evidence="1">H repeat-associated protein N-terminal domain-containing protein</fullName>
    </recommendedName>
</protein>
<dbReference type="RefSeq" id="WP_051497728.1">
    <property type="nucleotide sequence ID" value="NZ_CBTK010000166.1"/>
</dbReference>
<dbReference type="Proteomes" id="UP000019184">
    <property type="component" value="Unassembled WGS sequence"/>
</dbReference>
<sequence length="96" mass="10750">MRPQLLDPRPYFADLPDPRRESQNKLHKLHDILMIVLCAVLSGVEDWVGMADFAEEKEAWLRGFLDLPNGIPSHDTLSDVLGWRKAPAGSKSAAMP</sequence>
<reference evidence="2 3" key="1">
    <citation type="journal article" date="2014" name="ISME J.">
        <title>Candidatus Competibacter-lineage genomes retrieved from metagenomes reveal functional metabolic diversity.</title>
        <authorList>
            <person name="McIlroy S.J."/>
            <person name="Albertsen M."/>
            <person name="Andresen E.K."/>
            <person name="Saunders A.M."/>
            <person name="Kristiansen R."/>
            <person name="Stokholm-Bjerregaard M."/>
            <person name="Nielsen K.L."/>
            <person name="Nielsen P.H."/>
        </authorList>
    </citation>
    <scope>NUCLEOTIDE SEQUENCE [LARGE SCALE GENOMIC DNA]</scope>
    <source>
        <strain evidence="2 3">Run_B_J11</strain>
    </source>
</reference>
<evidence type="ECO:0000259" key="1">
    <source>
        <dbReference type="Pfam" id="PF13808"/>
    </source>
</evidence>
<dbReference type="PANTHER" id="PTHR30298">
    <property type="entry name" value="H REPEAT-ASSOCIATED PREDICTED TRANSPOSASE"/>
    <property type="match status" value="1"/>
</dbReference>
<dbReference type="Pfam" id="PF13808">
    <property type="entry name" value="DDE_Tnp_1_assoc"/>
    <property type="match status" value="1"/>
</dbReference>
<dbReference type="PANTHER" id="PTHR30298:SF0">
    <property type="entry name" value="PROTEIN YBFL-RELATED"/>
    <property type="match status" value="1"/>
</dbReference>
<accession>A0A7U7GCE6</accession>